<evidence type="ECO:0000313" key="2">
    <source>
        <dbReference type="EMBL" id="CAA2101447.1"/>
    </source>
</evidence>
<dbReference type="GO" id="GO:0016747">
    <property type="term" value="F:acyltransferase activity, transferring groups other than amino-acyl groups"/>
    <property type="evidence" value="ECO:0007669"/>
    <property type="project" value="InterPro"/>
</dbReference>
<protein>
    <recommendedName>
        <fullName evidence="1">N-acetyltransferase domain-containing protein</fullName>
    </recommendedName>
</protein>
<dbReference type="AlphaFoldDB" id="A0A679INF5"/>
<feature type="domain" description="N-acetyltransferase" evidence="1">
    <location>
        <begin position="21"/>
        <end position="180"/>
    </location>
</feature>
<dbReference type="Pfam" id="PF13302">
    <property type="entry name" value="Acetyltransf_3"/>
    <property type="match status" value="1"/>
</dbReference>
<proteinExistence type="predicted"/>
<reference evidence="2" key="1">
    <citation type="submission" date="2019-12" db="EMBL/GenBank/DDBJ databases">
        <authorList>
            <person name="Cremers G."/>
        </authorList>
    </citation>
    <scope>NUCLEOTIDE SEQUENCE</scope>
    <source>
        <strain evidence="2">Vvax</strain>
    </source>
</reference>
<dbReference type="EMBL" id="LR743507">
    <property type="protein sequence ID" value="CAA2101447.1"/>
    <property type="molecule type" value="Genomic_DNA"/>
</dbReference>
<accession>A0A679INF5</accession>
<evidence type="ECO:0000259" key="1">
    <source>
        <dbReference type="PROSITE" id="PS51186"/>
    </source>
</evidence>
<sequence>MRYARICGMTTSPIEFDTARLRLRAWRESDLAPFFALACDPQVMEFLLPLPTRADSDAMVERLRQRFAENGWGFWAVEHKASGAFMGFTGLNSPAVALPFSPCVEIGWRLAREWWGQGFASEAARGALQVGFEQLGLDEIVAFTAWNNVRSAAVMERIGMKEDMAGAFDHPLVPEGHALRRHRLYRIARPKG</sequence>
<organism evidence="2">
    <name type="scientific">Variovorax paradoxus</name>
    <dbReference type="NCBI Taxonomy" id="34073"/>
    <lineage>
        <taxon>Bacteria</taxon>
        <taxon>Pseudomonadati</taxon>
        <taxon>Pseudomonadota</taxon>
        <taxon>Betaproteobacteria</taxon>
        <taxon>Burkholderiales</taxon>
        <taxon>Comamonadaceae</taxon>
        <taxon>Variovorax</taxon>
    </lineage>
</organism>
<name>A0A679INF5_VARPD</name>
<dbReference type="PROSITE" id="PS51186">
    <property type="entry name" value="GNAT"/>
    <property type="match status" value="1"/>
</dbReference>
<dbReference type="SUPFAM" id="SSF55729">
    <property type="entry name" value="Acyl-CoA N-acyltransferases (Nat)"/>
    <property type="match status" value="1"/>
</dbReference>
<dbReference type="InterPro" id="IPR051531">
    <property type="entry name" value="N-acetyltransferase"/>
</dbReference>
<dbReference type="PANTHER" id="PTHR43792:SF1">
    <property type="entry name" value="N-ACETYLTRANSFERASE DOMAIN-CONTAINING PROTEIN"/>
    <property type="match status" value="1"/>
</dbReference>
<dbReference type="InterPro" id="IPR016181">
    <property type="entry name" value="Acyl_CoA_acyltransferase"/>
</dbReference>
<dbReference type="PANTHER" id="PTHR43792">
    <property type="entry name" value="GNAT FAMILY, PUTATIVE (AFU_ORTHOLOGUE AFUA_3G00765)-RELATED-RELATED"/>
    <property type="match status" value="1"/>
</dbReference>
<gene>
    <name evidence="2" type="ORF">VVAX_01254</name>
</gene>
<dbReference type="Gene3D" id="3.40.630.30">
    <property type="match status" value="1"/>
</dbReference>
<dbReference type="InterPro" id="IPR000182">
    <property type="entry name" value="GNAT_dom"/>
</dbReference>